<dbReference type="AlphaFoldDB" id="A0A7R9ZS43"/>
<reference evidence="2" key="1">
    <citation type="submission" date="2021-01" db="EMBL/GenBank/DDBJ databases">
        <authorList>
            <person name="Corre E."/>
            <person name="Pelletier E."/>
            <person name="Niang G."/>
            <person name="Scheremetjew M."/>
            <person name="Finn R."/>
            <person name="Kale V."/>
            <person name="Holt S."/>
            <person name="Cochrane G."/>
            <person name="Meng A."/>
            <person name="Brown T."/>
            <person name="Cohen L."/>
        </authorList>
    </citation>
    <scope>NUCLEOTIDE SEQUENCE</scope>
    <source>
        <strain evidence="2">CCMP3328</strain>
    </source>
</reference>
<protein>
    <submittedName>
        <fullName evidence="2">Uncharacterized protein</fullName>
    </submittedName>
</protein>
<evidence type="ECO:0000256" key="1">
    <source>
        <dbReference type="SAM" id="MobiDB-lite"/>
    </source>
</evidence>
<evidence type="ECO:0000313" key="2">
    <source>
        <dbReference type="EMBL" id="CAD8342009.1"/>
    </source>
</evidence>
<accession>A0A7R9ZS43</accession>
<organism evidence="2">
    <name type="scientific">Craspedostauros australis</name>
    <dbReference type="NCBI Taxonomy" id="1486917"/>
    <lineage>
        <taxon>Eukaryota</taxon>
        <taxon>Sar</taxon>
        <taxon>Stramenopiles</taxon>
        <taxon>Ochrophyta</taxon>
        <taxon>Bacillariophyta</taxon>
        <taxon>Bacillariophyceae</taxon>
        <taxon>Bacillariophycidae</taxon>
        <taxon>Naviculales</taxon>
        <taxon>Naviculaceae</taxon>
        <taxon>Craspedostauros</taxon>
    </lineage>
</organism>
<name>A0A7R9ZS43_9STRA</name>
<dbReference type="EMBL" id="HBEF01022863">
    <property type="protein sequence ID" value="CAD8342009.1"/>
    <property type="molecule type" value="Transcribed_RNA"/>
</dbReference>
<sequence length="354" mass="38187">MLARHPHRTATISDPPTFSNGLIVPPIELLPLSSSSLSPATITTILAVPALASNVEAKHVANMTQSPPRTFASIVAKHGQVSQSRRLCDDPVIIPKQPPQRSAELKENSCCKSPRGHIAARTGVLVPQASTQRPSRWSSPLPKSVMQAKATVRRAAQWSIPHCKTQRPSSYAKALASPQVSNDKEDGAVELAKLSTARSPAVTTPRLYKQGMRCRQNVFICKSRAATFRKNAMRSPPGFSPQETAASSSEAATTMTTTPKDETRENRSDSSTGTADAAVVDATETRDLPGLQFIHRVSRDSLRRHRYLGGDAAVPSQASSYFFFDPVKKMSPGGPDVSSILRLAMDEGARVSNE</sequence>
<feature type="region of interest" description="Disordered" evidence="1">
    <location>
        <begin position="231"/>
        <end position="278"/>
    </location>
</feature>
<feature type="compositionally biased region" description="Low complexity" evidence="1">
    <location>
        <begin position="243"/>
        <end position="258"/>
    </location>
</feature>
<feature type="compositionally biased region" description="Basic and acidic residues" evidence="1">
    <location>
        <begin position="259"/>
        <end position="268"/>
    </location>
</feature>
<gene>
    <name evidence="2" type="ORF">CAUS1442_LOCUS14144</name>
</gene>
<proteinExistence type="predicted"/>